<dbReference type="EMBL" id="KB870806">
    <property type="protein sequence ID" value="EOA35676.1"/>
    <property type="molecule type" value="Genomic_DNA"/>
</dbReference>
<proteinExistence type="predicted"/>
<dbReference type="PANTHER" id="PTHR21596">
    <property type="entry name" value="RIBONUCLEASE P SUBUNIT P38"/>
    <property type="match status" value="1"/>
</dbReference>
<feature type="coiled-coil region" evidence="1">
    <location>
        <begin position="6"/>
        <end position="87"/>
    </location>
</feature>
<dbReference type="InterPro" id="IPR045177">
    <property type="entry name" value="FDM1-5/IDN2"/>
</dbReference>
<dbReference type="STRING" id="81985.R0GIW8"/>
<gene>
    <name evidence="3" type="ORF">CARUB_v10020898mg</name>
</gene>
<evidence type="ECO:0000256" key="1">
    <source>
        <dbReference type="SAM" id="Coils"/>
    </source>
</evidence>
<feature type="coiled-coil region" evidence="1">
    <location>
        <begin position="146"/>
        <end position="188"/>
    </location>
</feature>
<dbReference type="PANTHER" id="PTHR21596:SF53">
    <property type="entry name" value="FACTOR OF DNA METHYLATION 5-RELATED"/>
    <property type="match status" value="1"/>
</dbReference>
<dbReference type="KEGG" id="crb:17896292"/>
<dbReference type="Pfam" id="PF03469">
    <property type="entry name" value="XH"/>
    <property type="match status" value="1"/>
</dbReference>
<evidence type="ECO:0000313" key="3">
    <source>
        <dbReference type="EMBL" id="EOA35676.1"/>
    </source>
</evidence>
<dbReference type="InterPro" id="IPR005379">
    <property type="entry name" value="FDM1-5/IDN2_XH"/>
</dbReference>
<dbReference type="Proteomes" id="UP000029121">
    <property type="component" value="Unassembled WGS sequence"/>
</dbReference>
<protein>
    <recommendedName>
        <fullName evidence="2">Factor of DNA methylation 1-5/IDN2 domain-containing protein</fullName>
    </recommendedName>
</protein>
<dbReference type="AlphaFoldDB" id="R0GIW8"/>
<dbReference type="GO" id="GO:0080188">
    <property type="term" value="P:gene silencing by siRNA-directed DNA methylation"/>
    <property type="evidence" value="ECO:0007669"/>
    <property type="project" value="InterPro"/>
</dbReference>
<reference evidence="4" key="1">
    <citation type="journal article" date="2013" name="Nat. Genet.">
        <title>The Capsella rubella genome and the genomic consequences of rapid mating system evolution.</title>
        <authorList>
            <person name="Slotte T."/>
            <person name="Hazzouri K.M."/>
            <person name="Agren J.A."/>
            <person name="Koenig D."/>
            <person name="Maumus F."/>
            <person name="Guo Y.L."/>
            <person name="Steige K."/>
            <person name="Platts A.E."/>
            <person name="Escobar J.S."/>
            <person name="Newman L.K."/>
            <person name="Wang W."/>
            <person name="Mandakova T."/>
            <person name="Vello E."/>
            <person name="Smith L.M."/>
            <person name="Henz S.R."/>
            <person name="Steffen J."/>
            <person name="Takuno S."/>
            <person name="Brandvain Y."/>
            <person name="Coop G."/>
            <person name="Andolfatto P."/>
            <person name="Hu T.T."/>
            <person name="Blanchette M."/>
            <person name="Clark R.M."/>
            <person name="Quesneville H."/>
            <person name="Nordborg M."/>
            <person name="Gaut B.S."/>
            <person name="Lysak M.A."/>
            <person name="Jenkins J."/>
            <person name="Grimwood J."/>
            <person name="Chapman J."/>
            <person name="Prochnik S."/>
            <person name="Shu S."/>
            <person name="Rokhsar D."/>
            <person name="Schmutz J."/>
            <person name="Weigel D."/>
            <person name="Wright S.I."/>
        </authorList>
    </citation>
    <scope>NUCLEOTIDE SEQUENCE [LARGE SCALE GENOMIC DNA]</scope>
    <source>
        <strain evidence="4">cv. Monte Gargano</strain>
    </source>
</reference>
<accession>R0GIW8</accession>
<evidence type="ECO:0000259" key="2">
    <source>
        <dbReference type="Pfam" id="PF03469"/>
    </source>
</evidence>
<dbReference type="OrthoDB" id="1892195at2759"/>
<evidence type="ECO:0000313" key="4">
    <source>
        <dbReference type="Proteomes" id="UP000029121"/>
    </source>
</evidence>
<dbReference type="eggNOG" id="ENOG502QRE8">
    <property type="taxonomic scope" value="Eukaryota"/>
</dbReference>
<sequence>MNEEQKKRWNERCEELEEKNKELKKVIAEKNEELDKVKKEMNEQLEEERFESAWLKDGISALFEKARHENQEARRELIQEMRKLSGERSTIRVKCMGELDKKPFIEACKVRFTGEEAAKQHAMLRSTWLQNLKDPAWHPFKHVGTGDNVKEVVDEEDEKIKKLKQEWGEEVKNAVKKALEEINEYNASGRYVVPELWNFREERKATLKEGIAQMKTLLIKTHKRKAHP</sequence>
<keyword evidence="4" id="KW-1185">Reference proteome</keyword>
<name>R0GIW8_9BRAS</name>
<keyword evidence="1" id="KW-0175">Coiled coil</keyword>
<organism evidence="3 4">
    <name type="scientific">Capsella rubella</name>
    <dbReference type="NCBI Taxonomy" id="81985"/>
    <lineage>
        <taxon>Eukaryota</taxon>
        <taxon>Viridiplantae</taxon>
        <taxon>Streptophyta</taxon>
        <taxon>Embryophyta</taxon>
        <taxon>Tracheophyta</taxon>
        <taxon>Spermatophyta</taxon>
        <taxon>Magnoliopsida</taxon>
        <taxon>eudicotyledons</taxon>
        <taxon>Gunneridae</taxon>
        <taxon>Pentapetalae</taxon>
        <taxon>rosids</taxon>
        <taxon>malvids</taxon>
        <taxon>Brassicales</taxon>
        <taxon>Brassicaceae</taxon>
        <taxon>Camelineae</taxon>
        <taxon>Capsella</taxon>
    </lineage>
</organism>
<feature type="domain" description="Factor of DNA methylation 1-5/IDN2" evidence="2">
    <location>
        <begin position="94"/>
        <end position="225"/>
    </location>
</feature>